<organism evidence="1 2">
    <name type="scientific">Pleurodeles waltl</name>
    <name type="common">Iberian ribbed newt</name>
    <dbReference type="NCBI Taxonomy" id="8319"/>
    <lineage>
        <taxon>Eukaryota</taxon>
        <taxon>Metazoa</taxon>
        <taxon>Chordata</taxon>
        <taxon>Craniata</taxon>
        <taxon>Vertebrata</taxon>
        <taxon>Euteleostomi</taxon>
        <taxon>Amphibia</taxon>
        <taxon>Batrachia</taxon>
        <taxon>Caudata</taxon>
        <taxon>Salamandroidea</taxon>
        <taxon>Salamandridae</taxon>
        <taxon>Pleurodelinae</taxon>
        <taxon>Pleurodeles</taxon>
    </lineage>
</organism>
<accession>A0AAV7LMJ7</accession>
<dbReference type="AlphaFoldDB" id="A0AAV7LMJ7"/>
<dbReference type="Proteomes" id="UP001066276">
    <property type="component" value="Chromosome 11"/>
</dbReference>
<keyword evidence="2" id="KW-1185">Reference proteome</keyword>
<sequence length="108" mass="12306">MTSFRITHTGERRYLVFSHWAEMAEPAEMHRDPESAHSKLYNVLKPRPTLRWAPARPSTAADRCLQRCGREMKLESGRMSSGGTPEKLAISPLYLAPEHLMLVNPFTV</sequence>
<protein>
    <recommendedName>
        <fullName evidence="3">ABM domain-containing protein</fullName>
    </recommendedName>
</protein>
<name>A0AAV7LMJ7_PLEWA</name>
<comment type="caution">
    <text evidence="1">The sequence shown here is derived from an EMBL/GenBank/DDBJ whole genome shotgun (WGS) entry which is preliminary data.</text>
</comment>
<evidence type="ECO:0008006" key="3">
    <source>
        <dbReference type="Google" id="ProtNLM"/>
    </source>
</evidence>
<evidence type="ECO:0000313" key="2">
    <source>
        <dbReference type="Proteomes" id="UP001066276"/>
    </source>
</evidence>
<proteinExistence type="predicted"/>
<reference evidence="1" key="1">
    <citation type="journal article" date="2022" name="bioRxiv">
        <title>Sequencing and chromosome-scale assembly of the giantPleurodeles waltlgenome.</title>
        <authorList>
            <person name="Brown T."/>
            <person name="Elewa A."/>
            <person name="Iarovenko S."/>
            <person name="Subramanian E."/>
            <person name="Araus A.J."/>
            <person name="Petzold A."/>
            <person name="Susuki M."/>
            <person name="Suzuki K.-i.T."/>
            <person name="Hayashi T."/>
            <person name="Toyoda A."/>
            <person name="Oliveira C."/>
            <person name="Osipova E."/>
            <person name="Leigh N.D."/>
            <person name="Simon A."/>
            <person name="Yun M.H."/>
        </authorList>
    </citation>
    <scope>NUCLEOTIDE SEQUENCE</scope>
    <source>
        <strain evidence="1">20211129_DDA</strain>
        <tissue evidence="1">Liver</tissue>
    </source>
</reference>
<dbReference type="EMBL" id="JANPWB010000015">
    <property type="protein sequence ID" value="KAJ1092287.1"/>
    <property type="molecule type" value="Genomic_DNA"/>
</dbReference>
<evidence type="ECO:0000313" key="1">
    <source>
        <dbReference type="EMBL" id="KAJ1092287.1"/>
    </source>
</evidence>
<gene>
    <name evidence="1" type="ORF">NDU88_005398</name>
</gene>